<name>X6LFI3_RETFI</name>
<dbReference type="Gene3D" id="3.60.10.10">
    <property type="entry name" value="Endonuclease/exonuclease/phosphatase"/>
    <property type="match status" value="1"/>
</dbReference>
<dbReference type="InterPro" id="IPR036691">
    <property type="entry name" value="Endo/exonu/phosph_ase_sf"/>
</dbReference>
<evidence type="ECO:0000313" key="3">
    <source>
        <dbReference type="Proteomes" id="UP000023152"/>
    </source>
</evidence>
<protein>
    <recommendedName>
        <fullName evidence="1">Endonuclease/exonuclease/phosphatase domain-containing protein</fullName>
    </recommendedName>
</protein>
<comment type="caution">
    <text evidence="2">The sequence shown here is derived from an EMBL/GenBank/DDBJ whole genome shotgun (WGS) entry which is preliminary data.</text>
</comment>
<feature type="domain" description="Endonuclease/exonuclease/phosphatase" evidence="1">
    <location>
        <begin position="4"/>
        <end position="57"/>
    </location>
</feature>
<dbReference type="Proteomes" id="UP000023152">
    <property type="component" value="Unassembled WGS sequence"/>
</dbReference>
<evidence type="ECO:0000259" key="1">
    <source>
        <dbReference type="Pfam" id="PF14529"/>
    </source>
</evidence>
<evidence type="ECO:0000313" key="2">
    <source>
        <dbReference type="EMBL" id="ETO00136.1"/>
    </source>
</evidence>
<dbReference type="PANTHER" id="PTHR19446">
    <property type="entry name" value="REVERSE TRANSCRIPTASES"/>
    <property type="match status" value="1"/>
</dbReference>
<accession>X6LFI3</accession>
<gene>
    <name evidence="2" type="ORF">RFI_37323</name>
</gene>
<dbReference type="OrthoDB" id="7434319at2759"/>
<dbReference type="SUPFAM" id="SSF56219">
    <property type="entry name" value="DNase I-like"/>
    <property type="match status" value="1"/>
</dbReference>
<feature type="non-terminal residue" evidence="2">
    <location>
        <position position="1"/>
    </location>
</feature>
<organism evidence="2 3">
    <name type="scientific">Reticulomyxa filosa</name>
    <dbReference type="NCBI Taxonomy" id="46433"/>
    <lineage>
        <taxon>Eukaryota</taxon>
        <taxon>Sar</taxon>
        <taxon>Rhizaria</taxon>
        <taxon>Retaria</taxon>
        <taxon>Foraminifera</taxon>
        <taxon>Monothalamids</taxon>
        <taxon>Reticulomyxidae</taxon>
        <taxon>Reticulomyxa</taxon>
    </lineage>
</organism>
<dbReference type="Pfam" id="PF14529">
    <property type="entry name" value="Exo_endo_phos_2"/>
    <property type="match status" value="1"/>
</dbReference>
<dbReference type="GO" id="GO:0003824">
    <property type="term" value="F:catalytic activity"/>
    <property type="evidence" value="ECO:0007669"/>
    <property type="project" value="InterPro"/>
</dbReference>
<dbReference type="InterPro" id="IPR005135">
    <property type="entry name" value="Endo/exonuclease/phosphatase"/>
</dbReference>
<reference evidence="2 3" key="1">
    <citation type="journal article" date="2013" name="Curr. Biol.">
        <title>The Genome of the Foraminiferan Reticulomyxa filosa.</title>
        <authorList>
            <person name="Glockner G."/>
            <person name="Hulsmann N."/>
            <person name="Schleicher M."/>
            <person name="Noegel A.A."/>
            <person name="Eichinger L."/>
            <person name="Gallinger C."/>
            <person name="Pawlowski J."/>
            <person name="Sierra R."/>
            <person name="Euteneuer U."/>
            <person name="Pillet L."/>
            <person name="Moustafa A."/>
            <person name="Platzer M."/>
            <person name="Groth M."/>
            <person name="Szafranski K."/>
            <person name="Schliwa M."/>
        </authorList>
    </citation>
    <scope>NUCLEOTIDE SEQUENCE [LARGE SCALE GENOMIC DNA]</scope>
</reference>
<keyword evidence="3" id="KW-1185">Reference proteome</keyword>
<proteinExistence type="predicted"/>
<sequence>KITEHIVIGGDWNAHHPAWLDHNTDDVGECILDFIVPNGLHILNKMPFGYTFMKDNVTPNDVELDVRSDHLPITFNIKTMWSSPRIERQKIETWNLRSNKWEQFRLRFRRNIDNWMQSIDPIALDNTETLDKAVESWTKCIVEASEATIGIKTIWKGNKPWRSDSLSRLRKRVQKSRNLMLYKKTAKQLRRRLQLEKHQHMATQGIYSHSLKHIPKPDRDHSQCKNHRPIALLSNIGKLMERIITRRLIWWLNEKQLLHQTQAGFQSWHNTDELLLRLTETIHKHLIAIHVWRNGLRYKMRHEFQLDGDRLGRVVLNGTNSEWMQFNTG</sequence>
<feature type="non-terminal residue" evidence="2">
    <location>
        <position position="329"/>
    </location>
</feature>
<dbReference type="AlphaFoldDB" id="X6LFI3"/>
<dbReference type="EMBL" id="ASPP01041877">
    <property type="protein sequence ID" value="ETO00136.1"/>
    <property type="molecule type" value="Genomic_DNA"/>
</dbReference>